<comment type="caution">
    <text evidence="2">The sequence shown here is derived from an EMBL/GenBank/DDBJ whole genome shotgun (WGS) entry which is preliminary data.</text>
</comment>
<feature type="region of interest" description="Disordered" evidence="1">
    <location>
        <begin position="1"/>
        <end position="49"/>
    </location>
</feature>
<dbReference type="AlphaFoldDB" id="A0A200PNJ4"/>
<proteinExistence type="predicted"/>
<organism evidence="2 3">
    <name type="scientific">Macleaya cordata</name>
    <name type="common">Five-seeded plume-poppy</name>
    <name type="synonym">Bocconia cordata</name>
    <dbReference type="NCBI Taxonomy" id="56857"/>
    <lineage>
        <taxon>Eukaryota</taxon>
        <taxon>Viridiplantae</taxon>
        <taxon>Streptophyta</taxon>
        <taxon>Embryophyta</taxon>
        <taxon>Tracheophyta</taxon>
        <taxon>Spermatophyta</taxon>
        <taxon>Magnoliopsida</taxon>
        <taxon>Ranunculales</taxon>
        <taxon>Papaveraceae</taxon>
        <taxon>Papaveroideae</taxon>
        <taxon>Macleaya</taxon>
    </lineage>
</organism>
<evidence type="ECO:0000256" key="1">
    <source>
        <dbReference type="SAM" id="MobiDB-lite"/>
    </source>
</evidence>
<evidence type="ECO:0000313" key="3">
    <source>
        <dbReference type="Proteomes" id="UP000195402"/>
    </source>
</evidence>
<name>A0A200PNJ4_MACCD</name>
<dbReference type="OrthoDB" id="1919021at2759"/>
<gene>
    <name evidence="2" type="ORF">BVC80_9065g60</name>
</gene>
<keyword evidence="3" id="KW-1185">Reference proteome</keyword>
<dbReference type="EMBL" id="MVGT01004390">
    <property type="protein sequence ID" value="OUZ99785.1"/>
    <property type="molecule type" value="Genomic_DNA"/>
</dbReference>
<feature type="compositionally biased region" description="Basic and acidic residues" evidence="1">
    <location>
        <begin position="26"/>
        <end position="41"/>
    </location>
</feature>
<accession>A0A200PNJ4</accession>
<feature type="compositionally biased region" description="Acidic residues" evidence="1">
    <location>
        <begin position="16"/>
        <end position="25"/>
    </location>
</feature>
<reference evidence="2 3" key="1">
    <citation type="journal article" date="2017" name="Mol. Plant">
        <title>The Genome of Medicinal Plant Macleaya cordata Provides New Insights into Benzylisoquinoline Alkaloids Metabolism.</title>
        <authorList>
            <person name="Liu X."/>
            <person name="Liu Y."/>
            <person name="Huang P."/>
            <person name="Ma Y."/>
            <person name="Qing Z."/>
            <person name="Tang Q."/>
            <person name="Cao H."/>
            <person name="Cheng P."/>
            <person name="Zheng Y."/>
            <person name="Yuan Z."/>
            <person name="Zhou Y."/>
            <person name="Liu J."/>
            <person name="Tang Z."/>
            <person name="Zhuo Y."/>
            <person name="Zhang Y."/>
            <person name="Yu L."/>
            <person name="Huang J."/>
            <person name="Yang P."/>
            <person name="Peng Q."/>
            <person name="Zhang J."/>
            <person name="Jiang W."/>
            <person name="Zhang Z."/>
            <person name="Lin K."/>
            <person name="Ro D.K."/>
            <person name="Chen X."/>
            <person name="Xiong X."/>
            <person name="Shang Y."/>
            <person name="Huang S."/>
            <person name="Zeng J."/>
        </authorList>
    </citation>
    <scope>NUCLEOTIDE SEQUENCE [LARGE SCALE GENOMIC DNA]</scope>
    <source>
        <strain evidence="3">cv. BLH2017</strain>
        <tissue evidence="2">Root</tissue>
    </source>
</reference>
<evidence type="ECO:0000313" key="2">
    <source>
        <dbReference type="EMBL" id="OUZ99785.1"/>
    </source>
</evidence>
<dbReference type="Proteomes" id="UP000195402">
    <property type="component" value="Unassembled WGS sequence"/>
</dbReference>
<sequence>MEEAEQSVGVSMQDKEEVEEEDDQEDLQHLLEKIDDKKSDGESSSIKPEVPYEHNCSAALPAISKVEAEMLDEERFLLKIVFNKVMGAVGQVQRIVEMLGLEIINVSICEEFDQDNMQSSNILRVKKKGVASVVTEENLLNRVKTTAKQLGGLLLPSNS</sequence>
<protein>
    <submittedName>
        <fullName evidence="2">Uncharacterized protein</fullName>
    </submittedName>
</protein>
<dbReference type="InParanoid" id="A0A200PNJ4"/>